<dbReference type="EMBL" id="BDFE01000016">
    <property type="protein sequence ID" value="GAU08963.1"/>
    <property type="molecule type" value="Genomic_DNA"/>
</dbReference>
<dbReference type="InterPro" id="IPR012902">
    <property type="entry name" value="N_methyl_site"/>
</dbReference>
<protein>
    <recommendedName>
        <fullName evidence="4">Prepilin-type N-terminal cleavage/methylation domain-containing protein</fullName>
    </recommendedName>
</protein>
<feature type="transmembrane region" description="Helical" evidence="1">
    <location>
        <begin position="12"/>
        <end position="34"/>
    </location>
</feature>
<dbReference type="OrthoDB" id="5472281at2"/>
<dbReference type="InterPro" id="IPR045584">
    <property type="entry name" value="Pilin-like"/>
</dbReference>
<dbReference type="NCBIfam" id="TIGR02532">
    <property type="entry name" value="IV_pilin_GFxxxE"/>
    <property type="match status" value="1"/>
</dbReference>
<name>A0A194AI09_9BACT</name>
<evidence type="ECO:0000313" key="3">
    <source>
        <dbReference type="Proteomes" id="UP000095200"/>
    </source>
</evidence>
<organism evidence="2 3">
    <name type="scientific">Desulfoplanes formicivorans</name>
    <dbReference type="NCBI Taxonomy" id="1592317"/>
    <lineage>
        <taxon>Bacteria</taxon>
        <taxon>Pseudomonadati</taxon>
        <taxon>Thermodesulfobacteriota</taxon>
        <taxon>Desulfovibrionia</taxon>
        <taxon>Desulfovibrionales</taxon>
        <taxon>Desulfoplanaceae</taxon>
        <taxon>Desulfoplanes</taxon>
    </lineage>
</organism>
<keyword evidence="1" id="KW-1133">Transmembrane helix</keyword>
<dbReference type="RefSeq" id="WP_069859025.1">
    <property type="nucleotide sequence ID" value="NZ_BDFE01000016.1"/>
</dbReference>
<accession>A0A194AI09</accession>
<keyword evidence="1" id="KW-0472">Membrane</keyword>
<gene>
    <name evidence="2" type="ORF">DPF_1682</name>
</gene>
<dbReference type="AlphaFoldDB" id="A0A194AI09"/>
<reference evidence="3" key="1">
    <citation type="submission" date="2016-06" db="EMBL/GenBank/DDBJ databases">
        <title>Draft genome sequence of Desulfoplanes formicivorans strain Pf12B.</title>
        <authorList>
            <person name="Watanabe M."/>
            <person name="Kojima H."/>
            <person name="Fukui M."/>
        </authorList>
    </citation>
    <scope>NUCLEOTIDE SEQUENCE [LARGE SCALE GENOMIC DNA]</scope>
    <source>
        <strain evidence="3">Pf12B</strain>
    </source>
</reference>
<comment type="caution">
    <text evidence="2">The sequence shown here is derived from an EMBL/GenBank/DDBJ whole genome shotgun (WGS) entry which is preliminary data.</text>
</comment>
<evidence type="ECO:0008006" key="4">
    <source>
        <dbReference type="Google" id="ProtNLM"/>
    </source>
</evidence>
<dbReference type="Pfam" id="PF07963">
    <property type="entry name" value="N_methyl"/>
    <property type="match status" value="1"/>
</dbReference>
<evidence type="ECO:0000256" key="1">
    <source>
        <dbReference type="SAM" id="Phobius"/>
    </source>
</evidence>
<dbReference type="STRING" id="1592317.DPF_1682"/>
<keyword evidence="3" id="KW-1185">Reference proteome</keyword>
<proteinExistence type="predicted"/>
<keyword evidence="1" id="KW-0812">Transmembrane</keyword>
<dbReference type="SUPFAM" id="SSF54523">
    <property type="entry name" value="Pili subunits"/>
    <property type="match status" value="1"/>
</dbReference>
<evidence type="ECO:0000313" key="2">
    <source>
        <dbReference type="EMBL" id="GAU08963.1"/>
    </source>
</evidence>
<dbReference type="Proteomes" id="UP000095200">
    <property type="component" value="Unassembled WGS sequence"/>
</dbReference>
<sequence length="156" mass="16716">MLLQRSSSRSDGFTLIEVVTVLIILGILAVVAVARSLDTNADLVSQTDVIKSHLRYAQSRAMAMEEVWGVNSTGTSYYLYSARSGKVRFPGEDSDDIILADKGMASMTPGSFAFDKTGCPLDETGQPRDDNAIITIIASNGKNATISIVSFTGYVP</sequence>